<accession>A0ABP8WWI6</accession>
<feature type="domain" description="HEPN/Toprim N-terminal" evidence="1">
    <location>
        <begin position="1"/>
        <end position="89"/>
    </location>
</feature>
<organism evidence="2 3">
    <name type="scientific">Promicromonospora umidemergens</name>
    <dbReference type="NCBI Taxonomy" id="629679"/>
    <lineage>
        <taxon>Bacteria</taxon>
        <taxon>Bacillati</taxon>
        <taxon>Actinomycetota</taxon>
        <taxon>Actinomycetes</taxon>
        <taxon>Micrococcales</taxon>
        <taxon>Promicromonosporaceae</taxon>
        <taxon>Promicromonospora</taxon>
    </lineage>
</organism>
<evidence type="ECO:0000313" key="3">
    <source>
        <dbReference type="Proteomes" id="UP001500843"/>
    </source>
</evidence>
<keyword evidence="3" id="KW-1185">Reference proteome</keyword>
<protein>
    <recommendedName>
        <fullName evidence="1">HEPN/Toprim N-terminal domain-containing protein</fullName>
    </recommendedName>
</protein>
<dbReference type="EMBL" id="BAABHM010000007">
    <property type="protein sequence ID" value="GAA4695809.1"/>
    <property type="molecule type" value="Genomic_DNA"/>
</dbReference>
<dbReference type="Pfam" id="PF18871">
    <property type="entry name" value="HEPN_Toprim_N"/>
    <property type="match status" value="1"/>
</dbReference>
<reference evidence="3" key="1">
    <citation type="journal article" date="2019" name="Int. J. Syst. Evol. Microbiol.">
        <title>The Global Catalogue of Microorganisms (GCM) 10K type strain sequencing project: providing services to taxonomists for standard genome sequencing and annotation.</title>
        <authorList>
            <consortium name="The Broad Institute Genomics Platform"/>
            <consortium name="The Broad Institute Genome Sequencing Center for Infectious Disease"/>
            <person name="Wu L."/>
            <person name="Ma J."/>
        </authorList>
    </citation>
    <scope>NUCLEOTIDE SEQUENCE [LARGE SCALE GENOMIC DNA]</scope>
    <source>
        <strain evidence="3">JCM 17975</strain>
    </source>
</reference>
<comment type="caution">
    <text evidence="2">The sequence shown here is derived from an EMBL/GenBank/DDBJ whole genome shotgun (WGS) entry which is preliminary data.</text>
</comment>
<dbReference type="Proteomes" id="UP001500843">
    <property type="component" value="Unassembled WGS sequence"/>
</dbReference>
<gene>
    <name evidence="2" type="ORF">GCM10023198_14720</name>
</gene>
<dbReference type="InterPro" id="IPR041487">
    <property type="entry name" value="HEPN/Toprim-NTD1"/>
</dbReference>
<dbReference type="RefSeq" id="WP_253870904.1">
    <property type="nucleotide sequence ID" value="NZ_BAABHM010000007.1"/>
</dbReference>
<evidence type="ECO:0000313" key="2">
    <source>
        <dbReference type="EMBL" id="GAA4695809.1"/>
    </source>
</evidence>
<proteinExistence type="predicted"/>
<name>A0ABP8WWI6_9MICO</name>
<sequence length="228" mass="25837">MGSVITLSVNGVDLDWGKNRSRENHYWLFPPGSLTEIEYVFVDGYVERKPGFQTTLEEARFRLRHLGYSQHEAEAKFSEAVTRWNRTSDLRLSFEGFRSALTSTDLAAPSPSAARRTADDNLWTRISRLFAPGGLGESMTDNFIRTLDIGIALRVLADRDENLPLPLRWHHQDLIDGGWASLEDVTDIDRRDTIINHTMLVGRLQDHVGVHTVSGFDAWLVTSEKEPT</sequence>
<evidence type="ECO:0000259" key="1">
    <source>
        <dbReference type="Pfam" id="PF18871"/>
    </source>
</evidence>